<dbReference type="PROSITE" id="PS51432">
    <property type="entry name" value="AP_NUCLEASE_F2_4"/>
    <property type="match status" value="1"/>
</dbReference>
<keyword evidence="2" id="KW-0540">Nuclease</keyword>
<dbReference type="HOGENOM" id="CLU_025885_0_1_9"/>
<dbReference type="AlphaFoldDB" id="G8U0T3"/>
<dbReference type="STRING" id="679936.Sulac_1893"/>
<dbReference type="EC" id="3.1.21.-" evidence="2"/>
<dbReference type="Gene3D" id="3.20.20.150">
    <property type="entry name" value="Divalent-metal-dependent TIM barrel enzymes"/>
    <property type="match status" value="1"/>
</dbReference>
<accession>G8U0T3</accession>
<dbReference type="GO" id="GO:0003906">
    <property type="term" value="F:DNA-(apurinic or apyrimidinic site) endonuclease activity"/>
    <property type="evidence" value="ECO:0007669"/>
    <property type="project" value="TreeGrafter"/>
</dbReference>
<dbReference type="InterPro" id="IPR036237">
    <property type="entry name" value="Xyl_isomerase-like_sf"/>
</dbReference>
<dbReference type="NCBIfam" id="TIGR00587">
    <property type="entry name" value="nfo"/>
    <property type="match status" value="1"/>
</dbReference>
<dbReference type="GO" id="GO:0008081">
    <property type="term" value="F:phosphoric diester hydrolase activity"/>
    <property type="evidence" value="ECO:0007669"/>
    <property type="project" value="TreeGrafter"/>
</dbReference>
<dbReference type="PANTHER" id="PTHR21445">
    <property type="entry name" value="ENDONUCLEASE IV ENDODEOXYRIBONUCLEASE IV"/>
    <property type="match status" value="1"/>
</dbReference>
<gene>
    <name evidence="2" type="ordered locus">Sulac_1893</name>
</gene>
<dbReference type="KEGG" id="sap:Sulac_1893"/>
<dbReference type="PANTHER" id="PTHR21445:SF0">
    <property type="entry name" value="APURINIC-APYRIMIDINIC ENDONUCLEASE"/>
    <property type="match status" value="1"/>
</dbReference>
<feature type="domain" description="Xylose isomerase-like TIM barrel" evidence="1">
    <location>
        <begin position="18"/>
        <end position="259"/>
    </location>
</feature>
<reference evidence="3" key="1">
    <citation type="submission" date="2011-12" db="EMBL/GenBank/DDBJ databases">
        <title>The complete genome of chromosome of Sulfobacillus acidophilus DSM 10332.</title>
        <authorList>
            <person name="Lucas S."/>
            <person name="Han J."/>
            <person name="Lapidus A."/>
            <person name="Bruce D."/>
            <person name="Goodwin L."/>
            <person name="Pitluck S."/>
            <person name="Peters L."/>
            <person name="Kyrpides N."/>
            <person name="Mavromatis K."/>
            <person name="Ivanova N."/>
            <person name="Mikhailova N."/>
            <person name="Chertkov O."/>
            <person name="Saunders E."/>
            <person name="Detter J.C."/>
            <person name="Tapia R."/>
            <person name="Han C."/>
            <person name="Land M."/>
            <person name="Hauser L."/>
            <person name="Markowitz V."/>
            <person name="Cheng J.-F."/>
            <person name="Hugenholtz P."/>
            <person name="Woyke T."/>
            <person name="Wu D."/>
            <person name="Pukall R."/>
            <person name="Gehrich-Schroeter G."/>
            <person name="Schneider S."/>
            <person name="Klenk H.-P."/>
            <person name="Eisen J.A."/>
        </authorList>
    </citation>
    <scope>NUCLEOTIDE SEQUENCE [LARGE SCALE GENOMIC DNA]</scope>
    <source>
        <strain evidence="3">ATCC 700253 / DSM 10332 / NAL</strain>
    </source>
</reference>
<evidence type="ECO:0000259" key="1">
    <source>
        <dbReference type="Pfam" id="PF01261"/>
    </source>
</evidence>
<protein>
    <submittedName>
        <fullName evidence="2">Endonuclease IV</fullName>
        <ecNumber evidence="2">3.1.21.-</ecNumber>
    </submittedName>
</protein>
<dbReference type="PATRIC" id="fig|679936.5.peg.1959"/>
<dbReference type="InterPro" id="IPR001719">
    <property type="entry name" value="AP_endonuc_2"/>
</dbReference>
<dbReference type="GO" id="GO:0003677">
    <property type="term" value="F:DNA binding"/>
    <property type="evidence" value="ECO:0007669"/>
    <property type="project" value="InterPro"/>
</dbReference>
<dbReference type="SUPFAM" id="SSF51658">
    <property type="entry name" value="Xylose isomerase-like"/>
    <property type="match status" value="1"/>
</dbReference>
<proteinExistence type="predicted"/>
<name>G8U0T3_SULAD</name>
<reference evidence="2 3" key="2">
    <citation type="journal article" date="2012" name="Stand. Genomic Sci.">
        <title>Complete genome sequence of the moderately thermophilic mineral-sulfide-oxidizing firmicute Sulfobacillus acidophilus type strain (NAL(T)).</title>
        <authorList>
            <person name="Anderson I."/>
            <person name="Chertkov O."/>
            <person name="Chen A."/>
            <person name="Saunders E."/>
            <person name="Lapidus A."/>
            <person name="Nolan M."/>
            <person name="Lucas S."/>
            <person name="Hammon N."/>
            <person name="Deshpande S."/>
            <person name="Cheng J.F."/>
            <person name="Han C."/>
            <person name="Tapia R."/>
            <person name="Goodwin L.A."/>
            <person name="Pitluck S."/>
            <person name="Liolios K."/>
            <person name="Pagani I."/>
            <person name="Ivanova N."/>
            <person name="Mikhailova N."/>
            <person name="Pati A."/>
            <person name="Palaniappan K."/>
            <person name="Land M."/>
            <person name="Pan C."/>
            <person name="Rohde M."/>
            <person name="Pukall R."/>
            <person name="Goker M."/>
            <person name="Detter J.C."/>
            <person name="Woyke T."/>
            <person name="Bristow J."/>
            <person name="Eisen J.A."/>
            <person name="Markowitz V."/>
            <person name="Hugenholtz P."/>
            <person name="Kyrpides N.C."/>
            <person name="Klenk H.P."/>
            <person name="Mavromatis K."/>
        </authorList>
    </citation>
    <scope>NUCLEOTIDE SEQUENCE [LARGE SCALE GENOMIC DNA]</scope>
    <source>
        <strain evidence="3">ATCC 700253 / DSM 10332 / NAL</strain>
    </source>
</reference>
<dbReference type="Proteomes" id="UP000005439">
    <property type="component" value="Chromosome"/>
</dbReference>
<dbReference type="Pfam" id="PF01261">
    <property type="entry name" value="AP_endonuc_2"/>
    <property type="match status" value="1"/>
</dbReference>
<keyword evidence="3" id="KW-1185">Reference proteome</keyword>
<evidence type="ECO:0000313" key="2">
    <source>
        <dbReference type="EMBL" id="AEW05386.1"/>
    </source>
</evidence>
<evidence type="ECO:0000313" key="3">
    <source>
        <dbReference type="Proteomes" id="UP000005439"/>
    </source>
</evidence>
<dbReference type="SMART" id="SM00518">
    <property type="entry name" value="AP2Ec"/>
    <property type="match status" value="1"/>
</dbReference>
<organism evidence="2 3">
    <name type="scientific">Sulfobacillus acidophilus (strain ATCC 700253 / DSM 10332 / NAL)</name>
    <dbReference type="NCBI Taxonomy" id="679936"/>
    <lineage>
        <taxon>Bacteria</taxon>
        <taxon>Bacillati</taxon>
        <taxon>Bacillota</taxon>
        <taxon>Clostridia</taxon>
        <taxon>Eubacteriales</taxon>
        <taxon>Clostridiales Family XVII. Incertae Sedis</taxon>
        <taxon>Sulfobacillus</taxon>
    </lineage>
</organism>
<dbReference type="GO" id="GO:0006284">
    <property type="term" value="P:base-excision repair"/>
    <property type="evidence" value="ECO:0007669"/>
    <property type="project" value="TreeGrafter"/>
</dbReference>
<dbReference type="InterPro" id="IPR013022">
    <property type="entry name" value="Xyl_isomerase-like_TIM-brl"/>
</dbReference>
<dbReference type="GO" id="GO:0008270">
    <property type="term" value="F:zinc ion binding"/>
    <property type="evidence" value="ECO:0007669"/>
    <property type="project" value="InterPro"/>
</dbReference>
<keyword evidence="2" id="KW-0255">Endonuclease</keyword>
<sequence>MRLGAQLSAMPGFEAVVEEAGRAGLRALQLFSRNPVGGKGQLIPPLPRMKALLTRYAIQPLYIHAPYFVNPAALEKTKHLNAKTVLVAEMRRAKQLGGDYLVLHPGHFSSPGQKEQAWDRTYETLIAMLSAPGKILLENTAGQGKELGADLADIGKLFQRLGRTHRIGLMWDTAHWMAAGHPLTTQADVDRGFEAIDQTVGLARLKGIHLNDGEGAVGSRRDRHAPLLTGPLGREALKALLRWAETLDIGVILETPGRDISSRQSDLTLVRNLMAEF</sequence>
<dbReference type="EMBL" id="CP003179">
    <property type="protein sequence ID" value="AEW05386.1"/>
    <property type="molecule type" value="Genomic_DNA"/>
</dbReference>
<keyword evidence="2" id="KW-0378">Hydrolase</keyword>